<protein>
    <submittedName>
        <fullName evidence="2">Uncharacterized protein</fullName>
    </submittedName>
</protein>
<dbReference type="GeneID" id="64704365"/>
<accession>A0A9P7JQ05</accession>
<evidence type="ECO:0000313" key="3">
    <source>
        <dbReference type="Proteomes" id="UP000823399"/>
    </source>
</evidence>
<name>A0A9P7JQ05_9AGAM</name>
<comment type="caution">
    <text evidence="2">The sequence shown here is derived from an EMBL/GenBank/DDBJ whole genome shotgun (WGS) entry which is preliminary data.</text>
</comment>
<keyword evidence="3" id="KW-1185">Reference proteome</keyword>
<sequence>MSHPSNRPYPGKVRFETPMETNESAYSSEAGMPPVNVSGTRELIFPTSAMDRPNSQSGFNLGMSLPATQPPPAPRFNFGMDLDMPAAPSATPPTPRFNLGMNLSIPGAVPPSSPVLHTQQPFNLGFTLPQPAQQPAPKPFNLGFNLPVPSKATLPPTTSSQPFNFGFNLPHATPPATSSELVPDQADTSRHVGYDINNRSFQFGCEPPSPIGEWQPELIRVPQPAPPVASSLPAIADAAPGPSMPRALPLTGGHLERPTLKSLVGDAECAAIDILNRLGGEEFDHLAQMMVGGALGPGDDVQDPKPDEVLESNRVMLMAFCESRDRLTRIFKDLISLHHLAQVHEWVLPAVESLLHEVDWAEAESGEKM</sequence>
<dbReference type="RefSeq" id="XP_041288223.1">
    <property type="nucleotide sequence ID" value="XM_041442106.1"/>
</dbReference>
<dbReference type="EMBL" id="JABBWM010000069">
    <property type="protein sequence ID" value="KAG2096500.1"/>
    <property type="molecule type" value="Genomic_DNA"/>
</dbReference>
<evidence type="ECO:0000256" key="1">
    <source>
        <dbReference type="SAM" id="MobiDB-lite"/>
    </source>
</evidence>
<dbReference type="OrthoDB" id="2676422at2759"/>
<gene>
    <name evidence="2" type="ORF">F5147DRAFT_778293</name>
</gene>
<evidence type="ECO:0000313" key="2">
    <source>
        <dbReference type="EMBL" id="KAG2096500.1"/>
    </source>
</evidence>
<dbReference type="Proteomes" id="UP000823399">
    <property type="component" value="Unassembled WGS sequence"/>
</dbReference>
<reference evidence="2" key="1">
    <citation type="journal article" date="2020" name="New Phytol.">
        <title>Comparative genomics reveals dynamic genome evolution in host specialist ectomycorrhizal fungi.</title>
        <authorList>
            <person name="Lofgren L.A."/>
            <person name="Nguyen N.H."/>
            <person name="Vilgalys R."/>
            <person name="Ruytinx J."/>
            <person name="Liao H.L."/>
            <person name="Branco S."/>
            <person name="Kuo A."/>
            <person name="LaButti K."/>
            <person name="Lipzen A."/>
            <person name="Andreopoulos W."/>
            <person name="Pangilinan J."/>
            <person name="Riley R."/>
            <person name="Hundley H."/>
            <person name="Na H."/>
            <person name="Barry K."/>
            <person name="Grigoriev I.V."/>
            <person name="Stajich J.E."/>
            <person name="Kennedy P.G."/>
        </authorList>
    </citation>
    <scope>NUCLEOTIDE SEQUENCE</scope>
    <source>
        <strain evidence="2">FC423</strain>
    </source>
</reference>
<dbReference type="AlphaFoldDB" id="A0A9P7JQ05"/>
<organism evidence="2 3">
    <name type="scientific">Suillus discolor</name>
    <dbReference type="NCBI Taxonomy" id="1912936"/>
    <lineage>
        <taxon>Eukaryota</taxon>
        <taxon>Fungi</taxon>
        <taxon>Dikarya</taxon>
        <taxon>Basidiomycota</taxon>
        <taxon>Agaricomycotina</taxon>
        <taxon>Agaricomycetes</taxon>
        <taxon>Agaricomycetidae</taxon>
        <taxon>Boletales</taxon>
        <taxon>Suillineae</taxon>
        <taxon>Suillaceae</taxon>
        <taxon>Suillus</taxon>
    </lineage>
</organism>
<feature type="region of interest" description="Disordered" evidence="1">
    <location>
        <begin position="1"/>
        <end position="39"/>
    </location>
</feature>
<proteinExistence type="predicted"/>